<evidence type="ECO:0000313" key="8">
    <source>
        <dbReference type="Proteomes" id="UP000236316"/>
    </source>
</evidence>
<dbReference type="PANTHER" id="PTHR11863">
    <property type="entry name" value="STEROL DESATURASE"/>
    <property type="match status" value="1"/>
</dbReference>
<keyword evidence="4 5" id="KW-0472">Membrane</keyword>
<keyword evidence="3 5" id="KW-1133">Transmembrane helix</keyword>
<proteinExistence type="predicted"/>
<reference evidence="7" key="1">
    <citation type="submission" date="2017-08" db="EMBL/GenBank/DDBJ databases">
        <authorList>
            <consortium name="Urmite Genomes"/>
        </authorList>
    </citation>
    <scope>NUCLEOTIDE SEQUENCE [LARGE SCALE GENOMIC DNA]</scope>
    <source>
        <strain evidence="7">IHUMI-LCC2</strain>
    </source>
</reference>
<feature type="transmembrane region" description="Helical" evidence="5">
    <location>
        <begin position="55"/>
        <end position="75"/>
    </location>
</feature>
<dbReference type="KEGG" id="vg:35382484"/>
<dbReference type="GO" id="GO:0016491">
    <property type="term" value="F:oxidoreductase activity"/>
    <property type="evidence" value="ECO:0007669"/>
    <property type="project" value="InterPro"/>
</dbReference>
<dbReference type="EMBL" id="LT906555">
    <property type="protein sequence ID" value="SNW61972.1"/>
    <property type="molecule type" value="Genomic_DNA"/>
</dbReference>
<dbReference type="InterPro" id="IPR006694">
    <property type="entry name" value="Fatty_acid_hydroxylase"/>
</dbReference>
<dbReference type="GO" id="GO:0008610">
    <property type="term" value="P:lipid biosynthetic process"/>
    <property type="evidence" value="ECO:0007669"/>
    <property type="project" value="InterPro"/>
</dbReference>
<dbReference type="RefSeq" id="YP_009448274.1">
    <property type="nucleotide sequence ID" value="NC_036594.1"/>
</dbReference>
<dbReference type="InterPro" id="IPR050307">
    <property type="entry name" value="Sterol_Desaturase_Related"/>
</dbReference>
<keyword evidence="2 5" id="KW-0812">Transmembrane</keyword>
<accession>A0A2I2L359</accession>
<dbReference type="GO" id="GO:0005506">
    <property type="term" value="F:iron ion binding"/>
    <property type="evidence" value="ECO:0007669"/>
    <property type="project" value="InterPro"/>
</dbReference>
<evidence type="ECO:0000256" key="4">
    <source>
        <dbReference type="ARBA" id="ARBA00023136"/>
    </source>
</evidence>
<dbReference type="Proteomes" id="UP000236316">
    <property type="component" value="Segment"/>
</dbReference>
<gene>
    <name evidence="7" type="ORF">ORPV_68</name>
</gene>
<organism evidence="7">
    <name type="scientific">Orpheovirus IHUMI-LCC2</name>
    <dbReference type="NCBI Taxonomy" id="2023057"/>
    <lineage>
        <taxon>Viruses</taxon>
        <taxon>Varidnaviria</taxon>
        <taxon>Bamfordvirae</taxon>
        <taxon>Nucleocytoviricota</taxon>
        <taxon>Megaviricetes</taxon>
        <taxon>Pimascovirales</taxon>
        <taxon>Ocovirineae</taxon>
        <taxon>Orpheoviridae</taxon>
        <taxon>Alphaorpheovirus</taxon>
        <taxon>Alphaorpheovirus massiliense</taxon>
    </lineage>
</organism>
<dbReference type="GO" id="GO:0016020">
    <property type="term" value="C:membrane"/>
    <property type="evidence" value="ECO:0007669"/>
    <property type="project" value="UniProtKB-SubCell"/>
</dbReference>
<protein>
    <submittedName>
        <fullName evidence="7">Fatty acid hydroxylase superfamily</fullName>
    </submittedName>
</protein>
<dbReference type="Pfam" id="PF04116">
    <property type="entry name" value="FA_hydroxylase"/>
    <property type="match status" value="1"/>
</dbReference>
<evidence type="ECO:0000256" key="1">
    <source>
        <dbReference type="ARBA" id="ARBA00004370"/>
    </source>
</evidence>
<sequence length="215" mass="25897">MILILGTNVLIFIISCYILDYARNHDTLSHWFDKEEIKMTDIQKKKAEVTSINNISLLSILTYLIYPFVMDKILYNEYNIIKEIPKLIFMLLISDLMFYMVHRLMHRRELYSYIHKKHHKHIYTNVWSSFYFSKYELMLNWMFVFVVPITLLEINHITFFLYLVFITLSLVKSHSGINILNKYTSNHHDMHHLKFNGNYGSGLQLWDIIFKTNID</sequence>
<evidence type="ECO:0000313" key="7">
    <source>
        <dbReference type="EMBL" id="SNW61972.1"/>
    </source>
</evidence>
<evidence type="ECO:0000256" key="3">
    <source>
        <dbReference type="ARBA" id="ARBA00022989"/>
    </source>
</evidence>
<evidence type="ECO:0000256" key="2">
    <source>
        <dbReference type="ARBA" id="ARBA00022692"/>
    </source>
</evidence>
<dbReference type="GeneID" id="35382484"/>
<evidence type="ECO:0000256" key="5">
    <source>
        <dbReference type="SAM" id="Phobius"/>
    </source>
</evidence>
<keyword evidence="8" id="KW-1185">Reference proteome</keyword>
<evidence type="ECO:0000259" key="6">
    <source>
        <dbReference type="Pfam" id="PF04116"/>
    </source>
</evidence>
<name>A0A2I2L359_9VIRU</name>
<comment type="subcellular location">
    <subcellularLocation>
        <location evidence="1">Membrane</location>
    </subcellularLocation>
</comment>
<feature type="transmembrane region" description="Helical" evidence="5">
    <location>
        <begin position="87"/>
        <end position="105"/>
    </location>
</feature>
<feature type="domain" description="Fatty acid hydroxylase" evidence="6">
    <location>
        <begin position="88"/>
        <end position="212"/>
    </location>
</feature>